<evidence type="ECO:0000256" key="1">
    <source>
        <dbReference type="SAM" id="Phobius"/>
    </source>
</evidence>
<protein>
    <submittedName>
        <fullName evidence="2">Component of SufBCD complex</fullName>
    </submittedName>
</protein>
<sequence length="175" mass="19631">MDWYDTIFELIDMRSFSNLWFWIALAVVWSTASHWVLGVPYDMVARARRHGGQAAEDLEDLIRINTNRLLYIGAVSGLWLLGIACFLMTGLILLGFVYGVEFAQAVFLLGFPMSIVGALNLSTARLIRDEDATGEALWRRLTRHRTIVQAIGMVSIFITALWGMYQNLAVGPFAG</sequence>
<keyword evidence="3" id="KW-1185">Reference proteome</keyword>
<keyword evidence="1" id="KW-0812">Transmembrane</keyword>
<feature type="transmembrane region" description="Helical" evidence="1">
    <location>
        <begin position="69"/>
        <end position="99"/>
    </location>
</feature>
<evidence type="ECO:0000313" key="3">
    <source>
        <dbReference type="Proteomes" id="UP000186336"/>
    </source>
</evidence>
<feature type="transmembrane region" description="Helical" evidence="1">
    <location>
        <begin position="147"/>
        <end position="165"/>
    </location>
</feature>
<dbReference type="AlphaFoldDB" id="A0A1P8MUG9"/>
<dbReference type="STRING" id="299262.BWR18_07690"/>
<dbReference type="OrthoDB" id="7847071at2"/>
<reference evidence="2 3" key="1">
    <citation type="submission" date="2017-01" db="EMBL/GenBank/DDBJ databases">
        <title>Complete genome of Tateyamaria omphalii DOK1-4 isolated from seawater in Dokdo.</title>
        <authorList>
            <person name="Kim J.H."/>
            <person name="Chi W.-J."/>
        </authorList>
    </citation>
    <scope>NUCLEOTIDE SEQUENCE [LARGE SCALE GENOMIC DNA]</scope>
    <source>
        <strain evidence="2 3">DOK1-4</strain>
    </source>
</reference>
<dbReference type="Proteomes" id="UP000186336">
    <property type="component" value="Chromosome"/>
</dbReference>
<dbReference type="RefSeq" id="WP_076627441.1">
    <property type="nucleotide sequence ID" value="NZ_CP019312.1"/>
</dbReference>
<name>A0A1P8MUG9_9RHOB</name>
<dbReference type="KEGG" id="tom:BWR18_07690"/>
<organism evidence="2 3">
    <name type="scientific">Tateyamaria omphalii</name>
    <dbReference type="NCBI Taxonomy" id="299262"/>
    <lineage>
        <taxon>Bacteria</taxon>
        <taxon>Pseudomonadati</taxon>
        <taxon>Pseudomonadota</taxon>
        <taxon>Alphaproteobacteria</taxon>
        <taxon>Rhodobacterales</taxon>
        <taxon>Roseobacteraceae</taxon>
        <taxon>Tateyamaria</taxon>
    </lineage>
</organism>
<proteinExistence type="predicted"/>
<gene>
    <name evidence="2" type="ORF">BWR18_07690</name>
</gene>
<feature type="transmembrane region" description="Helical" evidence="1">
    <location>
        <begin position="20"/>
        <end position="39"/>
    </location>
</feature>
<keyword evidence="1" id="KW-1133">Transmembrane helix</keyword>
<evidence type="ECO:0000313" key="2">
    <source>
        <dbReference type="EMBL" id="APX11579.1"/>
    </source>
</evidence>
<accession>A0A1P8MUG9</accession>
<dbReference type="EMBL" id="CP019312">
    <property type="protein sequence ID" value="APX11579.1"/>
    <property type="molecule type" value="Genomic_DNA"/>
</dbReference>
<feature type="transmembrane region" description="Helical" evidence="1">
    <location>
        <begin position="105"/>
        <end position="127"/>
    </location>
</feature>
<keyword evidence="1" id="KW-0472">Membrane</keyword>